<sequence length="241" mass="26403">MNKLQNAVFITGAGQRIGYYLAKSFLQKTDCPVVFTYRTHRSQVDELMALGAIGFQVDLTLPNTLPKLVNQVKGRVLSLRAVIHNASLWLPDEKIQTEGGGRNFNALFQLHVEVPFYLNREFTPLLKASVSPLKDIISLSDASVVNGISADYVGYGSSKAALQALMKGFSKKLAPNIKVNDIAPALIMFNEGDDEEYKQRRLAQSALGIEPGPEVVWQAVQYLMNSPYTTGSVLLLDGGGK</sequence>
<gene>
    <name evidence="12" type="ORF">MNBD_GAMMA03-1872</name>
</gene>
<dbReference type="PROSITE" id="PS00061">
    <property type="entry name" value="ADH_SHORT"/>
    <property type="match status" value="1"/>
</dbReference>
<dbReference type="SUPFAM" id="SSF51735">
    <property type="entry name" value="NAD(P)-binding Rossmann-fold domains"/>
    <property type="match status" value="1"/>
</dbReference>
<keyword evidence="2" id="KW-0554">One-carbon metabolism</keyword>
<organism evidence="12">
    <name type="scientific">hydrothermal vent metagenome</name>
    <dbReference type="NCBI Taxonomy" id="652676"/>
    <lineage>
        <taxon>unclassified sequences</taxon>
        <taxon>metagenomes</taxon>
        <taxon>ecological metagenomes</taxon>
    </lineage>
</organism>
<accession>A0A3B0W0Q7</accession>
<keyword evidence="3" id="KW-0521">NADP</keyword>
<dbReference type="Gene3D" id="3.40.50.720">
    <property type="entry name" value="NAD(P)-binding Rossmann-like Domain"/>
    <property type="match status" value="1"/>
</dbReference>
<name>A0A3B0W0Q7_9ZZZZ</name>
<evidence type="ECO:0000256" key="5">
    <source>
        <dbReference type="ARBA" id="ARBA00037508"/>
    </source>
</evidence>
<comment type="similarity">
    <text evidence="6">Belongs to the short-chain dehydrogenases/reductases (SDR) family. FolM subfamily.</text>
</comment>
<evidence type="ECO:0000256" key="11">
    <source>
        <dbReference type="ARBA" id="ARBA00049376"/>
    </source>
</evidence>
<evidence type="ECO:0000256" key="8">
    <source>
        <dbReference type="ARBA" id="ARBA00039631"/>
    </source>
</evidence>
<dbReference type="EMBL" id="UOFC01000084">
    <property type="protein sequence ID" value="VAW45993.1"/>
    <property type="molecule type" value="Genomic_DNA"/>
</dbReference>
<comment type="catalytic activity">
    <reaction evidence="10">
        <text>(6S)-5,6,7,8-tetrahydrofolate + NADP(+) = 7,8-dihydrofolate + NADPH + H(+)</text>
        <dbReference type="Rhea" id="RHEA:15009"/>
        <dbReference type="ChEBI" id="CHEBI:15378"/>
        <dbReference type="ChEBI" id="CHEBI:57451"/>
        <dbReference type="ChEBI" id="CHEBI:57453"/>
        <dbReference type="ChEBI" id="CHEBI:57783"/>
        <dbReference type="ChEBI" id="CHEBI:58349"/>
        <dbReference type="EC" id="1.5.1.3"/>
    </reaction>
</comment>
<comment type="catalytic activity">
    <reaction evidence="11">
        <text>7,8-dihydromonapterin + NADPH + H(+) = 5,6,7,8-tetrahydromonapterin + NADP(+)</text>
        <dbReference type="Rhea" id="RHEA:34847"/>
        <dbReference type="ChEBI" id="CHEBI:15378"/>
        <dbReference type="ChEBI" id="CHEBI:57783"/>
        <dbReference type="ChEBI" id="CHEBI:58349"/>
        <dbReference type="ChEBI" id="CHEBI:71175"/>
        <dbReference type="ChEBI" id="CHEBI:71177"/>
        <dbReference type="EC" id="1.5.1.50"/>
    </reaction>
</comment>
<evidence type="ECO:0000256" key="2">
    <source>
        <dbReference type="ARBA" id="ARBA00022563"/>
    </source>
</evidence>
<dbReference type="EC" id="1.5.1.3" evidence="1"/>
<dbReference type="Pfam" id="PF13561">
    <property type="entry name" value="adh_short_C2"/>
    <property type="match status" value="1"/>
</dbReference>
<dbReference type="GO" id="GO:0006730">
    <property type="term" value="P:one-carbon metabolic process"/>
    <property type="evidence" value="ECO:0007669"/>
    <property type="project" value="UniProtKB-KW"/>
</dbReference>
<evidence type="ECO:0000256" key="10">
    <source>
        <dbReference type="ARBA" id="ARBA00048873"/>
    </source>
</evidence>
<dbReference type="EC" id="1.5.1.50" evidence="7"/>
<evidence type="ECO:0000256" key="9">
    <source>
        <dbReference type="ARBA" id="ARBA00042299"/>
    </source>
</evidence>
<evidence type="ECO:0000256" key="7">
    <source>
        <dbReference type="ARBA" id="ARBA00039145"/>
    </source>
</evidence>
<dbReference type="AlphaFoldDB" id="A0A3B0W0Q7"/>
<dbReference type="PANTHER" id="PTHR43639:SF6">
    <property type="entry name" value="DIHYDROMONAPTERIN REDUCTASE"/>
    <property type="match status" value="1"/>
</dbReference>
<dbReference type="PRINTS" id="PR00081">
    <property type="entry name" value="GDHRDH"/>
</dbReference>
<dbReference type="PANTHER" id="PTHR43639">
    <property type="entry name" value="OXIDOREDUCTASE, SHORT-CHAIN DEHYDROGENASE/REDUCTASE FAMILY (AFU_ORTHOLOGUE AFUA_5G02870)"/>
    <property type="match status" value="1"/>
</dbReference>
<dbReference type="NCBIfam" id="NF005066">
    <property type="entry name" value="PRK06483.1"/>
    <property type="match status" value="1"/>
</dbReference>
<dbReference type="InterPro" id="IPR036291">
    <property type="entry name" value="NAD(P)-bd_dom_sf"/>
</dbReference>
<dbReference type="GO" id="GO:0004146">
    <property type="term" value="F:dihydrofolate reductase activity"/>
    <property type="evidence" value="ECO:0007669"/>
    <property type="project" value="UniProtKB-EC"/>
</dbReference>
<dbReference type="InterPro" id="IPR020904">
    <property type="entry name" value="Sc_DH/Rdtase_CS"/>
</dbReference>
<proteinExistence type="inferred from homology"/>
<evidence type="ECO:0000256" key="6">
    <source>
        <dbReference type="ARBA" id="ARBA00038212"/>
    </source>
</evidence>
<evidence type="ECO:0000256" key="3">
    <source>
        <dbReference type="ARBA" id="ARBA00022857"/>
    </source>
</evidence>
<evidence type="ECO:0000313" key="12">
    <source>
        <dbReference type="EMBL" id="VAW45993.1"/>
    </source>
</evidence>
<keyword evidence="4" id="KW-0560">Oxidoreductase</keyword>
<protein>
    <recommendedName>
        <fullName evidence="8">Dihydromonapterin reductase</fullName>
        <ecNumber evidence="1">1.5.1.3</ecNumber>
        <ecNumber evidence="7">1.5.1.50</ecNumber>
    </recommendedName>
    <alternativeName>
        <fullName evidence="9">Dihydrofolate reductase</fullName>
    </alternativeName>
</protein>
<evidence type="ECO:0000256" key="4">
    <source>
        <dbReference type="ARBA" id="ARBA00023002"/>
    </source>
</evidence>
<comment type="function">
    <text evidence="5">Catalyzes the reduction of dihydromonapterin to tetrahydromonapterin. Also has lower activity with dihydrofolate.</text>
</comment>
<evidence type="ECO:0000256" key="1">
    <source>
        <dbReference type="ARBA" id="ARBA00012856"/>
    </source>
</evidence>
<reference evidence="12" key="1">
    <citation type="submission" date="2018-06" db="EMBL/GenBank/DDBJ databases">
        <authorList>
            <person name="Zhirakovskaya E."/>
        </authorList>
    </citation>
    <scope>NUCLEOTIDE SEQUENCE</scope>
</reference>
<dbReference type="InterPro" id="IPR002347">
    <property type="entry name" value="SDR_fam"/>
</dbReference>